<evidence type="ECO:0000256" key="3">
    <source>
        <dbReference type="ARBA" id="ARBA00022448"/>
    </source>
</evidence>
<dbReference type="InterPro" id="IPR000620">
    <property type="entry name" value="EamA_dom"/>
</dbReference>
<keyword evidence="4" id="KW-1003">Cell membrane</keyword>
<sequence>MNGKGVTTAFFAYVFWGFLPVYWKLLDGVVSEEILAHRIIWSFVFVMLLISLTSGYSSLKHTIRQLRSNGRMTLLLLLSSIFISLNWFVYIWAVNHNQVLATSLGYYINPLISVGLGFLFLRERMTKVQSFAVGVAAVGVGFFTVSYGEVPWVSLLLALSFGFYALTKKLTKLSTLQGLLLETFFVVPIAIVYEGYSIVYQQSSFYPISLNDTLLLIGGGIVTAIPLLLFSKGAQTIPLYMIGILQYTAPTIAFLLGIFVYNEPFTKIELVTFSLIWIAVVVFLTSQFREIRKVKLTKEVVQKV</sequence>
<feature type="transmembrane region" description="Helical" evidence="8">
    <location>
        <begin position="151"/>
        <end position="167"/>
    </location>
</feature>
<protein>
    <submittedName>
        <fullName evidence="10">EamA family transporter RarD</fullName>
    </submittedName>
</protein>
<dbReference type="PANTHER" id="PTHR22911:SF137">
    <property type="entry name" value="SOLUTE CARRIER FAMILY 35 MEMBER G2-RELATED"/>
    <property type="match status" value="1"/>
</dbReference>
<evidence type="ECO:0000313" key="11">
    <source>
        <dbReference type="Proteomes" id="UP001197974"/>
    </source>
</evidence>
<reference evidence="10 11" key="1">
    <citation type="submission" date="2023-06" db="EMBL/GenBank/DDBJ databases">
        <title>Five Gram-positive bacteria isolated from mangrove sediments in Shenzhen, Guangdong, China.</title>
        <authorList>
            <person name="Yu S."/>
            <person name="Zheng W."/>
            <person name="Huang Y."/>
        </authorList>
    </citation>
    <scope>NUCLEOTIDE SEQUENCE [LARGE SCALE GENOMIC DNA]</scope>
    <source>
        <strain evidence="10 11">SaN35-3</strain>
    </source>
</reference>
<comment type="subcellular location">
    <subcellularLocation>
        <location evidence="1">Cell membrane</location>
        <topology evidence="1">Multi-pass membrane protein</topology>
    </subcellularLocation>
</comment>
<feature type="transmembrane region" description="Helical" evidence="8">
    <location>
        <begin position="5"/>
        <end position="23"/>
    </location>
</feature>
<dbReference type="InterPro" id="IPR037185">
    <property type="entry name" value="EmrE-like"/>
</dbReference>
<dbReference type="InterPro" id="IPR004626">
    <property type="entry name" value="RarD"/>
</dbReference>
<dbReference type="NCBIfam" id="TIGR00688">
    <property type="entry name" value="rarD"/>
    <property type="match status" value="1"/>
</dbReference>
<feature type="transmembrane region" description="Helical" evidence="8">
    <location>
        <begin position="179"/>
        <end position="199"/>
    </location>
</feature>
<feature type="transmembrane region" description="Helical" evidence="8">
    <location>
        <begin position="268"/>
        <end position="288"/>
    </location>
</feature>
<accession>A0ABY9JVB5</accession>
<dbReference type="PANTHER" id="PTHR22911">
    <property type="entry name" value="ACYL-MALONYL CONDENSING ENZYME-RELATED"/>
    <property type="match status" value="1"/>
</dbReference>
<feature type="transmembrane region" description="Helical" evidence="8">
    <location>
        <begin position="99"/>
        <end position="121"/>
    </location>
</feature>
<keyword evidence="5 8" id="KW-0812">Transmembrane</keyword>
<evidence type="ECO:0000256" key="2">
    <source>
        <dbReference type="ARBA" id="ARBA00007362"/>
    </source>
</evidence>
<dbReference type="Pfam" id="PF00892">
    <property type="entry name" value="EamA"/>
    <property type="match status" value="1"/>
</dbReference>
<evidence type="ECO:0000256" key="1">
    <source>
        <dbReference type="ARBA" id="ARBA00004651"/>
    </source>
</evidence>
<dbReference type="SUPFAM" id="SSF103481">
    <property type="entry name" value="Multidrug resistance efflux transporter EmrE"/>
    <property type="match status" value="2"/>
</dbReference>
<feature type="transmembrane region" description="Helical" evidence="8">
    <location>
        <begin position="237"/>
        <end position="262"/>
    </location>
</feature>
<name>A0ABY9JVB5_9BACI</name>
<evidence type="ECO:0000256" key="6">
    <source>
        <dbReference type="ARBA" id="ARBA00022989"/>
    </source>
</evidence>
<comment type="similarity">
    <text evidence="2">Belongs to the EamA transporter family.</text>
</comment>
<keyword evidence="7 8" id="KW-0472">Membrane</keyword>
<proteinExistence type="inferred from homology"/>
<dbReference type="RefSeq" id="WP_226539611.1">
    <property type="nucleotide sequence ID" value="NZ_CP129013.1"/>
</dbReference>
<evidence type="ECO:0000259" key="9">
    <source>
        <dbReference type="Pfam" id="PF00892"/>
    </source>
</evidence>
<evidence type="ECO:0000313" key="10">
    <source>
        <dbReference type="EMBL" id="WLR43342.1"/>
    </source>
</evidence>
<evidence type="ECO:0000256" key="8">
    <source>
        <dbReference type="SAM" id="Phobius"/>
    </source>
</evidence>
<feature type="transmembrane region" description="Helical" evidence="8">
    <location>
        <begin position="128"/>
        <end position="145"/>
    </location>
</feature>
<organism evidence="10 11">
    <name type="scientific">Bacillus carboniphilus</name>
    <dbReference type="NCBI Taxonomy" id="86663"/>
    <lineage>
        <taxon>Bacteria</taxon>
        <taxon>Bacillati</taxon>
        <taxon>Bacillota</taxon>
        <taxon>Bacilli</taxon>
        <taxon>Bacillales</taxon>
        <taxon>Bacillaceae</taxon>
        <taxon>Bacillus</taxon>
    </lineage>
</organism>
<keyword evidence="3" id="KW-0813">Transport</keyword>
<feature type="domain" description="EamA" evidence="9">
    <location>
        <begin position="4"/>
        <end position="143"/>
    </location>
</feature>
<feature type="transmembrane region" description="Helical" evidence="8">
    <location>
        <begin position="74"/>
        <end position="93"/>
    </location>
</feature>
<feature type="transmembrane region" description="Helical" evidence="8">
    <location>
        <begin position="205"/>
        <end position="230"/>
    </location>
</feature>
<evidence type="ECO:0000256" key="4">
    <source>
        <dbReference type="ARBA" id="ARBA00022475"/>
    </source>
</evidence>
<evidence type="ECO:0000256" key="7">
    <source>
        <dbReference type="ARBA" id="ARBA00023136"/>
    </source>
</evidence>
<evidence type="ECO:0000256" key="5">
    <source>
        <dbReference type="ARBA" id="ARBA00022692"/>
    </source>
</evidence>
<gene>
    <name evidence="10" type="primary">rarD</name>
    <name evidence="10" type="ORF">LC087_03920</name>
</gene>
<dbReference type="EMBL" id="CP129013">
    <property type="protein sequence ID" value="WLR43342.1"/>
    <property type="molecule type" value="Genomic_DNA"/>
</dbReference>
<feature type="transmembrane region" description="Helical" evidence="8">
    <location>
        <begin position="35"/>
        <end position="53"/>
    </location>
</feature>
<dbReference type="Proteomes" id="UP001197974">
    <property type="component" value="Chromosome"/>
</dbReference>
<keyword evidence="11" id="KW-1185">Reference proteome</keyword>
<keyword evidence="6 8" id="KW-1133">Transmembrane helix</keyword>